<evidence type="ECO:0000256" key="5">
    <source>
        <dbReference type="ARBA" id="ARBA00023065"/>
    </source>
</evidence>
<protein>
    <submittedName>
        <fullName evidence="13">Potassium channel domain-containing protein</fullName>
    </submittedName>
</protein>
<evidence type="ECO:0000313" key="13">
    <source>
        <dbReference type="WBParaSite" id="MBELARI_LOCUS11444"/>
    </source>
</evidence>
<dbReference type="PANTHER" id="PTHR11003">
    <property type="entry name" value="POTASSIUM CHANNEL, SUBFAMILY K"/>
    <property type="match status" value="1"/>
</dbReference>
<dbReference type="GO" id="GO:0015271">
    <property type="term" value="F:outward rectifier potassium channel activity"/>
    <property type="evidence" value="ECO:0007669"/>
    <property type="project" value="TreeGrafter"/>
</dbReference>
<evidence type="ECO:0000259" key="11">
    <source>
        <dbReference type="Pfam" id="PF07885"/>
    </source>
</evidence>
<organism evidence="12 13">
    <name type="scientific">Mesorhabditis belari</name>
    <dbReference type="NCBI Taxonomy" id="2138241"/>
    <lineage>
        <taxon>Eukaryota</taxon>
        <taxon>Metazoa</taxon>
        <taxon>Ecdysozoa</taxon>
        <taxon>Nematoda</taxon>
        <taxon>Chromadorea</taxon>
        <taxon>Rhabditida</taxon>
        <taxon>Rhabditina</taxon>
        <taxon>Rhabditomorpha</taxon>
        <taxon>Rhabditoidea</taxon>
        <taxon>Rhabditidae</taxon>
        <taxon>Mesorhabditinae</taxon>
        <taxon>Mesorhabditis</taxon>
    </lineage>
</organism>
<accession>A0AAF3J241</accession>
<dbReference type="GO" id="GO:0022841">
    <property type="term" value="F:potassium ion leak channel activity"/>
    <property type="evidence" value="ECO:0007669"/>
    <property type="project" value="TreeGrafter"/>
</dbReference>
<keyword evidence="6 10" id="KW-0472">Membrane</keyword>
<evidence type="ECO:0000256" key="9">
    <source>
        <dbReference type="SAM" id="MobiDB-lite"/>
    </source>
</evidence>
<evidence type="ECO:0000256" key="7">
    <source>
        <dbReference type="ARBA" id="ARBA00023303"/>
    </source>
</evidence>
<keyword evidence="4 10" id="KW-1133">Transmembrane helix</keyword>
<evidence type="ECO:0000256" key="10">
    <source>
        <dbReference type="SAM" id="Phobius"/>
    </source>
</evidence>
<keyword evidence="5 8" id="KW-0406">Ion transport</keyword>
<dbReference type="GO" id="GO:0005886">
    <property type="term" value="C:plasma membrane"/>
    <property type="evidence" value="ECO:0007669"/>
    <property type="project" value="TreeGrafter"/>
</dbReference>
<dbReference type="SUPFAM" id="SSF81324">
    <property type="entry name" value="Voltage-gated potassium channels"/>
    <property type="match status" value="2"/>
</dbReference>
<dbReference type="PANTHER" id="PTHR11003:SF269">
    <property type="entry name" value="POTASSIUM CHANNEL DOMAIN-CONTAINING PROTEIN"/>
    <property type="match status" value="1"/>
</dbReference>
<evidence type="ECO:0000313" key="12">
    <source>
        <dbReference type="Proteomes" id="UP000887575"/>
    </source>
</evidence>
<dbReference type="Gene3D" id="1.10.287.70">
    <property type="match status" value="1"/>
</dbReference>
<evidence type="ECO:0000256" key="3">
    <source>
        <dbReference type="ARBA" id="ARBA00022692"/>
    </source>
</evidence>
<dbReference type="Proteomes" id="UP000887575">
    <property type="component" value="Unassembled WGS sequence"/>
</dbReference>
<feature type="transmembrane region" description="Helical" evidence="10">
    <location>
        <begin position="44"/>
        <end position="64"/>
    </location>
</feature>
<name>A0AAF3J241_9BILA</name>
<feature type="domain" description="Potassium channel" evidence="11">
    <location>
        <begin position="139"/>
        <end position="196"/>
    </location>
</feature>
<comment type="similarity">
    <text evidence="8">Belongs to the two pore domain potassium channel (TC 1.A.1.8) family.</text>
</comment>
<reference evidence="13" key="1">
    <citation type="submission" date="2024-02" db="UniProtKB">
        <authorList>
            <consortium name="WormBaseParasite"/>
        </authorList>
    </citation>
    <scope>IDENTIFICATION</scope>
</reference>
<dbReference type="InterPro" id="IPR003280">
    <property type="entry name" value="2pore_dom_K_chnl"/>
</dbReference>
<keyword evidence="12" id="KW-1185">Reference proteome</keyword>
<feature type="transmembrane region" description="Helical" evidence="10">
    <location>
        <begin position="221"/>
        <end position="244"/>
    </location>
</feature>
<dbReference type="GO" id="GO:0030322">
    <property type="term" value="P:stabilization of membrane potential"/>
    <property type="evidence" value="ECO:0007669"/>
    <property type="project" value="TreeGrafter"/>
</dbReference>
<keyword evidence="7 8" id="KW-0407">Ion channel</keyword>
<keyword evidence="2 8" id="KW-0813">Transport</keyword>
<feature type="transmembrane region" description="Helical" evidence="10">
    <location>
        <begin position="256"/>
        <end position="278"/>
    </location>
</feature>
<evidence type="ECO:0000256" key="6">
    <source>
        <dbReference type="ARBA" id="ARBA00023136"/>
    </source>
</evidence>
<dbReference type="Pfam" id="PF07885">
    <property type="entry name" value="Ion_trans_2"/>
    <property type="match status" value="1"/>
</dbReference>
<evidence type="ECO:0000256" key="4">
    <source>
        <dbReference type="ARBA" id="ARBA00022989"/>
    </source>
</evidence>
<feature type="region of interest" description="Disordered" evidence="9">
    <location>
        <begin position="334"/>
        <end position="357"/>
    </location>
</feature>
<comment type="subcellular location">
    <subcellularLocation>
        <location evidence="1">Membrane</location>
        <topology evidence="1">Multi-pass membrane protein</topology>
    </subcellularLocation>
</comment>
<sequence length="371" mass="42488">MIKPIQKLKLRKDIVPIEGANVNRFTHSLYWMAYRHSSIGFRHFMMLILMTALTIGGGYVFLLIERPAELELQNKYMDQLQAEIKAQSQQIVEDFKKNQQPLNKEILKEKLRVVYKKLLSAERRYEKSAYFKNETPNNMAWKDYAASVFFCTNAFMTVDYGTVPAISDLGRALTIIFSIVGIPLAIVVTRDLGQAVLYQITKLYSHCKSCRNKKNGNLEDTVALSPIVAIVLLFASWFLCAWFTYWYDGLFGDNSITYWGSIYLSYLTVTTIGMGDLLPTYTARDPVWKFFHFFVGMPFRIVNRCTYVGIEKSVFGVFKRFEKTTDSLFHKRLASVTPSPPSSEDGDRASPTMDVFGGDFGRVKIPITQLE</sequence>
<evidence type="ECO:0000256" key="2">
    <source>
        <dbReference type="ARBA" id="ARBA00022448"/>
    </source>
</evidence>
<evidence type="ECO:0000256" key="1">
    <source>
        <dbReference type="ARBA" id="ARBA00004141"/>
    </source>
</evidence>
<feature type="transmembrane region" description="Helical" evidence="10">
    <location>
        <begin position="169"/>
        <end position="188"/>
    </location>
</feature>
<dbReference type="InterPro" id="IPR013099">
    <property type="entry name" value="K_chnl_dom"/>
</dbReference>
<keyword evidence="3 8" id="KW-0812">Transmembrane</keyword>
<proteinExistence type="inferred from homology"/>
<evidence type="ECO:0000256" key="8">
    <source>
        <dbReference type="RuleBase" id="RU003857"/>
    </source>
</evidence>
<dbReference type="WBParaSite" id="MBELARI_LOCUS11444">
    <property type="protein sequence ID" value="MBELARI_LOCUS11444"/>
    <property type="gene ID" value="MBELARI_LOCUS11444"/>
</dbReference>
<dbReference type="AlphaFoldDB" id="A0AAF3J241"/>
<dbReference type="PRINTS" id="PR01333">
    <property type="entry name" value="2POREKCHANEL"/>
</dbReference>